<evidence type="ECO:0000313" key="1">
    <source>
        <dbReference type="EMBL" id="ATB30279.1"/>
    </source>
</evidence>
<reference evidence="1 2" key="1">
    <citation type="submission" date="2017-06" db="EMBL/GenBank/DDBJ databases">
        <authorList>
            <person name="Kim H.J."/>
            <person name="Triplett B.A."/>
        </authorList>
    </citation>
    <scope>NUCLEOTIDE SEQUENCE [LARGE SCALE GENOMIC DNA]</scope>
    <source>
        <strain evidence="1 2">DSM 14713</strain>
    </source>
</reference>
<dbReference type="KEGG" id="mbd:MEBOL_003739"/>
<proteinExistence type="predicted"/>
<gene>
    <name evidence="1" type="ORF">MEBOL_003739</name>
</gene>
<dbReference type="RefSeq" id="WP_157775210.1">
    <property type="nucleotide sequence ID" value="NZ_CP022163.1"/>
</dbReference>
<organism evidence="1 2">
    <name type="scientific">Melittangium boletus DSM 14713</name>
    <dbReference type="NCBI Taxonomy" id="1294270"/>
    <lineage>
        <taxon>Bacteria</taxon>
        <taxon>Pseudomonadati</taxon>
        <taxon>Myxococcota</taxon>
        <taxon>Myxococcia</taxon>
        <taxon>Myxococcales</taxon>
        <taxon>Cystobacterineae</taxon>
        <taxon>Archangiaceae</taxon>
        <taxon>Melittangium</taxon>
    </lineage>
</organism>
<name>A0A250IEM2_9BACT</name>
<protein>
    <submittedName>
        <fullName evidence="1">Sterol desaturase</fullName>
    </submittedName>
</protein>
<sequence length="69" mass="7339">MTVVGILTQFVTVLFLFRGGALSFPVKLAFTAWFLASLGGHGGILEGRPWARWVEAVRLAGVPLALAAL</sequence>
<dbReference type="Proteomes" id="UP000217289">
    <property type="component" value="Chromosome"/>
</dbReference>
<evidence type="ECO:0000313" key="2">
    <source>
        <dbReference type="Proteomes" id="UP000217289"/>
    </source>
</evidence>
<keyword evidence="2" id="KW-1185">Reference proteome</keyword>
<dbReference type="AlphaFoldDB" id="A0A250IEM2"/>
<accession>A0A250IEM2</accession>
<dbReference type="EMBL" id="CP022163">
    <property type="protein sequence ID" value="ATB30279.1"/>
    <property type="molecule type" value="Genomic_DNA"/>
</dbReference>